<dbReference type="InterPro" id="IPR029058">
    <property type="entry name" value="AB_hydrolase_fold"/>
</dbReference>
<evidence type="ECO:0000313" key="4">
    <source>
        <dbReference type="Proteomes" id="UP001324380"/>
    </source>
</evidence>
<protein>
    <submittedName>
        <fullName evidence="3">S9 family peptidase</fullName>
    </submittedName>
</protein>
<dbReference type="Gene3D" id="2.140.10.30">
    <property type="entry name" value="Dipeptidylpeptidase IV, N-terminal domain"/>
    <property type="match status" value="1"/>
</dbReference>
<reference evidence="3 4" key="1">
    <citation type="submission" date="2023-11" db="EMBL/GenBank/DDBJ databases">
        <title>Analysis of the Genomes of Mucilaginibacter gossypii cycad 4 and M. sabulilitoris SNA2: microbes with the potential for plant growth promotion.</title>
        <authorList>
            <person name="Hirsch A.M."/>
            <person name="Humm E."/>
            <person name="Rubbi M."/>
            <person name="Del Vecchio G."/>
            <person name="Ha S.M."/>
            <person name="Pellegrini M."/>
            <person name="Gunsalus R.P."/>
        </authorList>
    </citation>
    <scope>NUCLEOTIDE SEQUENCE [LARGE SCALE GENOMIC DNA]</scope>
    <source>
        <strain evidence="3 4">SNA2</strain>
    </source>
</reference>
<sequence>MRFFRSGSLFLTATLLILGIGVAKAQRLPTHWTADGYQYYKITDDGIRILDTRDTSKKAIWISKEALTPQGKAPIDIKRFSVSANGQKVLINTNTKKVWRYDTRGDYWVYDTYSKKLWQLGKSLPASSLMFAKFSPDGGKVAYVSGHNIYVEDLADGSVKQLTTDGNSKLINGTFDWAYEEEFGCRDGFRWSPDGKSIAYWQIDASKIKSYLMLNTTDSIYPYVVPVEYPVAGENPSSCKVGVVDINTGKTNWINTPGDEVQHYIPRMEWTSNSNEIILEQLNRAQTESKVFIGNVSNGTTRMIRDEKSNAWIDGKERWNGGDPTGWEWINKGKDFLWVSEKDGWKHIYRISRDGKETLVTKGEYDVISVNLIDEASGYIYFMASPDNATQKYLYRIKISGGTKPERVSPLDEPGTHSYDISPNGKVALHNFSNSYTPPVSEVVSLPNHKHIGGKIVAVNKDAQNKTEFFKVKTVDGIEMDGWMKKPTNFDPHKKYPVVFIVYGEPAGQTVTDAWGAGINRLYAGSMANDGYIYMSVEGRGAPAPKGTAWRKAIYKNIGIVNIRDQAMAAKEILKWPFVDSTRIAVHGWSGGGSSTLNLMFQYPDIYKTGIAVAAVGDQLTYDNIYQERYMGVPVDADGRAAFIKGSPVTYAKNLRGNLLYIHGTGDDNVHYKNAEELINELVKYNRQFELMSYPNRTHSISEGEGTNLHLKTLFTRYLKEHCPPGGR</sequence>
<dbReference type="Proteomes" id="UP001324380">
    <property type="component" value="Chromosome"/>
</dbReference>
<dbReference type="InterPro" id="IPR002469">
    <property type="entry name" value="Peptidase_S9B_N"/>
</dbReference>
<name>A0ABZ0TU33_9SPHI</name>
<dbReference type="PANTHER" id="PTHR11731:SF193">
    <property type="entry name" value="DIPEPTIDYL PEPTIDASE 9"/>
    <property type="match status" value="1"/>
</dbReference>
<dbReference type="SUPFAM" id="SSF53474">
    <property type="entry name" value="alpha/beta-Hydrolases"/>
    <property type="match status" value="1"/>
</dbReference>
<dbReference type="PANTHER" id="PTHR11731">
    <property type="entry name" value="PROTEASE FAMILY S9B,C DIPEPTIDYL-PEPTIDASE IV-RELATED"/>
    <property type="match status" value="1"/>
</dbReference>
<organism evidence="3 4">
    <name type="scientific">Mucilaginibacter sabulilitoris</name>
    <dbReference type="NCBI Taxonomy" id="1173583"/>
    <lineage>
        <taxon>Bacteria</taxon>
        <taxon>Pseudomonadati</taxon>
        <taxon>Bacteroidota</taxon>
        <taxon>Sphingobacteriia</taxon>
        <taxon>Sphingobacteriales</taxon>
        <taxon>Sphingobacteriaceae</taxon>
        <taxon>Mucilaginibacter</taxon>
    </lineage>
</organism>
<dbReference type="Pfam" id="PF00326">
    <property type="entry name" value="Peptidase_S9"/>
    <property type="match status" value="1"/>
</dbReference>
<gene>
    <name evidence="3" type="ORF">SNE25_05395</name>
</gene>
<proteinExistence type="predicted"/>
<accession>A0ABZ0TU33</accession>
<feature type="domain" description="Peptidase S9 prolyl oligopeptidase catalytic" evidence="1">
    <location>
        <begin position="526"/>
        <end position="722"/>
    </location>
</feature>
<keyword evidence="4" id="KW-1185">Reference proteome</keyword>
<dbReference type="SUPFAM" id="SSF82171">
    <property type="entry name" value="DPP6 N-terminal domain-like"/>
    <property type="match status" value="1"/>
</dbReference>
<dbReference type="InterPro" id="IPR001375">
    <property type="entry name" value="Peptidase_S9_cat"/>
</dbReference>
<evidence type="ECO:0000259" key="1">
    <source>
        <dbReference type="Pfam" id="PF00326"/>
    </source>
</evidence>
<dbReference type="EMBL" id="CP139558">
    <property type="protein sequence ID" value="WPU94955.1"/>
    <property type="molecule type" value="Genomic_DNA"/>
</dbReference>
<feature type="domain" description="Dipeptidylpeptidase IV N-terminal" evidence="2">
    <location>
        <begin position="83"/>
        <end position="439"/>
    </location>
</feature>
<dbReference type="RefSeq" id="WP_321564068.1">
    <property type="nucleotide sequence ID" value="NZ_CP139558.1"/>
</dbReference>
<dbReference type="Pfam" id="PF00930">
    <property type="entry name" value="DPPIV_N"/>
    <property type="match status" value="1"/>
</dbReference>
<dbReference type="InterPro" id="IPR050278">
    <property type="entry name" value="Serine_Prot_S9B/DPPIV"/>
</dbReference>
<dbReference type="Gene3D" id="3.40.50.1820">
    <property type="entry name" value="alpha/beta hydrolase"/>
    <property type="match status" value="1"/>
</dbReference>
<evidence type="ECO:0000313" key="3">
    <source>
        <dbReference type="EMBL" id="WPU94955.1"/>
    </source>
</evidence>
<evidence type="ECO:0000259" key="2">
    <source>
        <dbReference type="Pfam" id="PF00930"/>
    </source>
</evidence>